<dbReference type="AlphaFoldDB" id="A0A2P8FAE9"/>
<protein>
    <recommendedName>
        <fullName evidence="4">Cation/multidrug efflux pump</fullName>
    </recommendedName>
</protein>
<proteinExistence type="predicted"/>
<reference evidence="2 3" key="1">
    <citation type="submission" date="2018-03" db="EMBL/GenBank/DDBJ databases">
        <title>Genomic Encyclopedia of Archaeal and Bacterial Type Strains, Phase II (KMG-II): from individual species to whole genera.</title>
        <authorList>
            <person name="Goeker M."/>
        </authorList>
    </citation>
    <scope>NUCLEOTIDE SEQUENCE [LARGE SCALE GENOMIC DNA]</scope>
    <source>
        <strain evidence="2 3">DSM 100673</strain>
    </source>
</reference>
<organism evidence="2 3">
    <name type="scientific">Shimia abyssi</name>
    <dbReference type="NCBI Taxonomy" id="1662395"/>
    <lineage>
        <taxon>Bacteria</taxon>
        <taxon>Pseudomonadati</taxon>
        <taxon>Pseudomonadota</taxon>
        <taxon>Alphaproteobacteria</taxon>
        <taxon>Rhodobacterales</taxon>
        <taxon>Roseobacteraceae</taxon>
    </lineage>
</organism>
<feature type="transmembrane region" description="Helical" evidence="1">
    <location>
        <begin position="66"/>
        <end position="85"/>
    </location>
</feature>
<feature type="transmembrane region" description="Helical" evidence="1">
    <location>
        <begin position="6"/>
        <end position="25"/>
    </location>
</feature>
<gene>
    <name evidence="2" type="ORF">CLV88_10953</name>
</gene>
<evidence type="ECO:0000313" key="3">
    <source>
        <dbReference type="Proteomes" id="UP000240418"/>
    </source>
</evidence>
<keyword evidence="3" id="KW-1185">Reference proteome</keyword>
<keyword evidence="1" id="KW-0812">Transmembrane</keyword>
<dbReference type="Proteomes" id="UP000240418">
    <property type="component" value="Unassembled WGS sequence"/>
</dbReference>
<comment type="caution">
    <text evidence="2">The sequence shown here is derived from an EMBL/GenBank/DDBJ whole genome shotgun (WGS) entry which is preliminary data.</text>
</comment>
<evidence type="ECO:0000313" key="2">
    <source>
        <dbReference type="EMBL" id="PSL18668.1"/>
    </source>
</evidence>
<evidence type="ECO:0000256" key="1">
    <source>
        <dbReference type="SAM" id="Phobius"/>
    </source>
</evidence>
<dbReference type="EMBL" id="PYGJ01000009">
    <property type="protein sequence ID" value="PSL18668.1"/>
    <property type="molecule type" value="Genomic_DNA"/>
</dbReference>
<dbReference type="RefSeq" id="WP_106609043.1">
    <property type="nucleotide sequence ID" value="NZ_PYGJ01000009.1"/>
</dbReference>
<dbReference type="OrthoDB" id="7632202at2"/>
<keyword evidence="1" id="KW-1133">Transmembrane helix</keyword>
<name>A0A2P8FAE9_9RHOB</name>
<evidence type="ECO:0008006" key="4">
    <source>
        <dbReference type="Google" id="ProtNLM"/>
    </source>
</evidence>
<accession>A0A2P8FAE9</accession>
<keyword evidence="1" id="KW-0472">Membrane</keyword>
<sequence length="88" mass="10229">MFAMLRLMGIGFIVLSVIYICLSFYSRSVRRGKLEAQWDDEGMTGDRDAWIDQGLQDYDGSLRRKLILGVYVVPVTLIMVLIYFMNFH</sequence>